<keyword evidence="2" id="KW-1185">Reference proteome</keyword>
<evidence type="ECO:0000313" key="1">
    <source>
        <dbReference type="EMBL" id="KAI0051841.1"/>
    </source>
</evidence>
<name>A0ACB8S7C9_9AGAM</name>
<dbReference type="Proteomes" id="UP000814033">
    <property type="component" value="Unassembled WGS sequence"/>
</dbReference>
<gene>
    <name evidence="1" type="ORF">FA95DRAFT_142003</name>
</gene>
<reference evidence="1" key="2">
    <citation type="journal article" date="2022" name="New Phytol.">
        <title>Evolutionary transition to the ectomycorrhizal habit in the genomes of a hyperdiverse lineage of mushroom-forming fungi.</title>
        <authorList>
            <person name="Looney B."/>
            <person name="Miyauchi S."/>
            <person name="Morin E."/>
            <person name="Drula E."/>
            <person name="Courty P.E."/>
            <person name="Kohler A."/>
            <person name="Kuo A."/>
            <person name="LaButti K."/>
            <person name="Pangilinan J."/>
            <person name="Lipzen A."/>
            <person name="Riley R."/>
            <person name="Andreopoulos W."/>
            <person name="He G."/>
            <person name="Johnson J."/>
            <person name="Nolan M."/>
            <person name="Tritt A."/>
            <person name="Barry K.W."/>
            <person name="Grigoriev I.V."/>
            <person name="Nagy L.G."/>
            <person name="Hibbett D."/>
            <person name="Henrissat B."/>
            <person name="Matheny P.B."/>
            <person name="Labbe J."/>
            <person name="Martin F.M."/>
        </authorList>
    </citation>
    <scope>NUCLEOTIDE SEQUENCE</scope>
    <source>
        <strain evidence="1">FP105234-sp</strain>
    </source>
</reference>
<organism evidence="1 2">
    <name type="scientific">Auriscalpium vulgare</name>
    <dbReference type="NCBI Taxonomy" id="40419"/>
    <lineage>
        <taxon>Eukaryota</taxon>
        <taxon>Fungi</taxon>
        <taxon>Dikarya</taxon>
        <taxon>Basidiomycota</taxon>
        <taxon>Agaricomycotina</taxon>
        <taxon>Agaricomycetes</taxon>
        <taxon>Russulales</taxon>
        <taxon>Auriscalpiaceae</taxon>
        <taxon>Auriscalpium</taxon>
    </lineage>
</organism>
<dbReference type="EMBL" id="MU275849">
    <property type="protein sequence ID" value="KAI0051841.1"/>
    <property type="molecule type" value="Genomic_DNA"/>
</dbReference>
<reference evidence="1" key="1">
    <citation type="submission" date="2021-02" db="EMBL/GenBank/DDBJ databases">
        <authorList>
            <consortium name="DOE Joint Genome Institute"/>
            <person name="Ahrendt S."/>
            <person name="Looney B.P."/>
            <person name="Miyauchi S."/>
            <person name="Morin E."/>
            <person name="Drula E."/>
            <person name="Courty P.E."/>
            <person name="Chicoki N."/>
            <person name="Fauchery L."/>
            <person name="Kohler A."/>
            <person name="Kuo A."/>
            <person name="Labutti K."/>
            <person name="Pangilinan J."/>
            <person name="Lipzen A."/>
            <person name="Riley R."/>
            <person name="Andreopoulos W."/>
            <person name="He G."/>
            <person name="Johnson J."/>
            <person name="Barry K.W."/>
            <person name="Grigoriev I.V."/>
            <person name="Nagy L."/>
            <person name="Hibbett D."/>
            <person name="Henrissat B."/>
            <person name="Matheny P.B."/>
            <person name="Labbe J."/>
            <person name="Martin F."/>
        </authorList>
    </citation>
    <scope>NUCLEOTIDE SEQUENCE</scope>
    <source>
        <strain evidence="1">FP105234-sp</strain>
    </source>
</reference>
<sequence>MRLGVILTITLTCGLKACASSVLAAPLPALCQVIQHSLSNASGVFYPSSPEYVVDLAHWSLTNTAPSTCSVEPGTTEDVSTLMRILASARAPFAVKGGGHSANPGFSSTTGVQIALKRFTTLSINNSASTVDIGPGLLWADVYTGLSAQGLNVVGGRLSQVGVPGLVLGGGFSWLSNEHGLAVDNVKAFELVLPNGQIKTITQADEDLWFALRGGLNNFGIVTKITLKTFPSGQVWGGLYIVSANQSTEFAEVISKLTTVTDPKLAINAANIYGATGFTPAALIFYDAASPPAGIFDELFALPALVNTVQTLATFSDFVQALVPTEPAPGLRAAYSAAPVLQYSPALLEVLANETSFWGAHFLSLDANASVTIVAEPFISSAFSHGADSAFPPDRSRVICPTNLYFSWSKASLDDEARAAIAQSSRTIRAAAIAEGQDVANAAMYPNYALGNTPLEDMYGKNVPRLKAIRTKYDPKGTMLLTGGFKFV</sequence>
<accession>A0ACB8S7C9</accession>
<protein>
    <submittedName>
        <fullName evidence="1">FAD-binding domain-containing protein</fullName>
    </submittedName>
</protein>
<comment type="caution">
    <text evidence="1">The sequence shown here is derived from an EMBL/GenBank/DDBJ whole genome shotgun (WGS) entry which is preliminary data.</text>
</comment>
<proteinExistence type="predicted"/>
<evidence type="ECO:0000313" key="2">
    <source>
        <dbReference type="Proteomes" id="UP000814033"/>
    </source>
</evidence>